<dbReference type="eggNOG" id="COG2442">
    <property type="taxonomic scope" value="Bacteria"/>
</dbReference>
<dbReference type="Proteomes" id="UP000003959">
    <property type="component" value="Unassembled WGS sequence"/>
</dbReference>
<evidence type="ECO:0000313" key="2">
    <source>
        <dbReference type="Proteomes" id="UP000003959"/>
    </source>
</evidence>
<name>F4XXW3_9CYAN</name>
<dbReference type="PANTHER" id="PTHR34235:SF3">
    <property type="entry name" value="SLR1203 PROTEIN"/>
    <property type="match status" value="1"/>
</dbReference>
<organism evidence="1 2">
    <name type="scientific">Moorena producens 3L</name>
    <dbReference type="NCBI Taxonomy" id="489825"/>
    <lineage>
        <taxon>Bacteria</taxon>
        <taxon>Bacillati</taxon>
        <taxon>Cyanobacteriota</taxon>
        <taxon>Cyanophyceae</taxon>
        <taxon>Coleofasciculales</taxon>
        <taxon>Coleofasciculaceae</taxon>
        <taxon>Moorena</taxon>
    </lineage>
</organism>
<gene>
    <name evidence="1" type="ORF">LYNGBM3L_49260</name>
</gene>
<sequence>MTAVGWAVADDIDSRLLAILCGMGILRGTGILPVSIYFRAGILPTLLFSCGHPAHSTPIHSKTDATSKSEITLVSKIMKTYTSYDTDYYQWINETVENLRNRNFSEVDWDNLIEEIESMGKSEKRALLSLLTRLLEHLLKLAYWKSEQEQNRNHWAAEVVNFRAQIKTIIEDSPSLRTQLEIFYNKAHPSAVKSVSKLFTLPPEAEIDFTQALDEDWFP</sequence>
<keyword evidence="2" id="KW-1185">Reference proteome</keyword>
<dbReference type="InterPro" id="IPR002636">
    <property type="entry name" value="DUF29"/>
</dbReference>
<protein>
    <recommendedName>
        <fullName evidence="3">DUF29 domain-containing protein</fullName>
    </recommendedName>
</protein>
<evidence type="ECO:0008006" key="3">
    <source>
        <dbReference type="Google" id="ProtNLM"/>
    </source>
</evidence>
<reference evidence="2" key="1">
    <citation type="journal article" date="2011" name="Proc. Natl. Acad. Sci. U.S.A.">
        <title>Genomic insights into the physiology and ecology of the marine filamentous cyanobacterium Lyngbya majuscula.</title>
        <authorList>
            <person name="Jones A.C."/>
            <person name="Monroe E.A."/>
            <person name="Podell S."/>
            <person name="Hess W.R."/>
            <person name="Klages S."/>
            <person name="Esquenazi E."/>
            <person name="Niessen S."/>
            <person name="Hoover H."/>
            <person name="Rothmann M."/>
            <person name="Lasken R.S."/>
            <person name="Yates J.R.III."/>
            <person name="Reinhardt R."/>
            <person name="Kube M."/>
            <person name="Burkart M.D."/>
            <person name="Allen E.E."/>
            <person name="Dorrestein P.C."/>
            <person name="Gerwick W.H."/>
            <person name="Gerwick L."/>
        </authorList>
    </citation>
    <scope>NUCLEOTIDE SEQUENCE [LARGE SCALE GENOMIC DNA]</scope>
    <source>
        <strain evidence="2">3L</strain>
    </source>
</reference>
<proteinExistence type="predicted"/>
<accession>F4XXW3</accession>
<dbReference type="Gene3D" id="1.20.1220.20">
    <property type="entry name" value="Uncharcterised protein PF01724"/>
    <property type="match status" value="1"/>
</dbReference>
<dbReference type="AlphaFoldDB" id="F4XXW3"/>
<dbReference type="EMBL" id="GL890951">
    <property type="protein sequence ID" value="EGJ30568.1"/>
    <property type="molecule type" value="Genomic_DNA"/>
</dbReference>
<dbReference type="PANTHER" id="PTHR34235">
    <property type="entry name" value="SLR1203 PROTEIN-RELATED"/>
    <property type="match status" value="1"/>
</dbReference>
<evidence type="ECO:0000313" key="1">
    <source>
        <dbReference type="EMBL" id="EGJ30568.1"/>
    </source>
</evidence>
<dbReference type="HOGENOM" id="CLU_1260255_0_0_3"/>
<dbReference type="Pfam" id="PF01724">
    <property type="entry name" value="DUF29"/>
    <property type="match status" value="1"/>
</dbReference>